<proteinExistence type="predicted"/>
<sequence length="246" mass="28498">MTRYFEKVSLEAIKYCENYDKGHARVEVRKCSLSQDSQWLILNTPNGRSIKSIARIESAGEIKAKFFSEVRYYESSLEVTLETMLSYIKSHWVLHWVVDRSFGEDQRRIRKENARHSMAISRHIALNKLMCQDNQSRGSEKWDGAGVMTYFFVSCNKIFYEVVLGQRFRTWHSWGDIHDTAGDCAVFQEALRKDSTLKSVCAYTGYWKTTEGYVVLKKTSKISARLTQGRSILAKRWGVEPHVVLA</sequence>
<dbReference type="PANTHER" id="PTHR30298:SF0">
    <property type="entry name" value="PROTEIN YBFL-RELATED"/>
    <property type="match status" value="1"/>
</dbReference>
<keyword evidence="2" id="KW-1185">Reference proteome</keyword>
<dbReference type="Proteomes" id="UP000239425">
    <property type="component" value="Unassembled WGS sequence"/>
</dbReference>
<dbReference type="EMBL" id="PHHC01000002">
    <property type="protein sequence ID" value="PPE06946.1"/>
    <property type="molecule type" value="Genomic_DNA"/>
</dbReference>
<evidence type="ECO:0000313" key="1">
    <source>
        <dbReference type="EMBL" id="PPE06946.1"/>
    </source>
</evidence>
<name>A0A2S5RHZ9_9PROT</name>
<accession>A0A2S5RHZ9</accession>
<comment type="caution">
    <text evidence="1">The sequence shown here is derived from an EMBL/GenBank/DDBJ whole genome shotgun (WGS) entry which is preliminary data.</text>
</comment>
<dbReference type="InterPro" id="IPR047647">
    <property type="entry name" value="ISAs1_transpos"/>
</dbReference>
<gene>
    <name evidence="1" type="ORF">HCUR_00008</name>
</gene>
<reference evidence="1 2" key="1">
    <citation type="submission" date="2017-11" db="EMBL/GenBank/DDBJ databases">
        <title>Comparative genomic analysis of Holospora spp., intranuclear symbionts of paramecia.</title>
        <authorList>
            <person name="Garushyants S.K."/>
            <person name="Beliavskaya A."/>
            <person name="Malko D.B."/>
            <person name="Logacheva M.D."/>
            <person name="Rautian M.S."/>
            <person name="Gelfand M.S."/>
        </authorList>
    </citation>
    <scope>NUCLEOTIDE SEQUENCE [LARGE SCALE GENOMIC DNA]</scope>
    <source>
        <strain evidence="2">02AZ16</strain>
    </source>
</reference>
<dbReference type="NCBIfam" id="NF033564">
    <property type="entry name" value="transpos_ISAs1"/>
    <property type="match status" value="1"/>
</dbReference>
<dbReference type="PANTHER" id="PTHR30298">
    <property type="entry name" value="H REPEAT-ASSOCIATED PREDICTED TRANSPOSASE"/>
    <property type="match status" value="1"/>
</dbReference>
<organism evidence="1 2">
    <name type="scientific">Holospora curviuscula</name>
    <dbReference type="NCBI Taxonomy" id="1082868"/>
    <lineage>
        <taxon>Bacteria</taxon>
        <taxon>Pseudomonadati</taxon>
        <taxon>Pseudomonadota</taxon>
        <taxon>Alphaproteobacteria</taxon>
        <taxon>Holosporales</taxon>
        <taxon>Holosporaceae</taxon>
        <taxon>Holospora</taxon>
    </lineage>
</organism>
<evidence type="ECO:0000313" key="2">
    <source>
        <dbReference type="Proteomes" id="UP000239425"/>
    </source>
</evidence>
<dbReference type="AlphaFoldDB" id="A0A2S5RHZ9"/>
<dbReference type="InterPro" id="IPR051698">
    <property type="entry name" value="Transposase_11-like"/>
</dbReference>
<protein>
    <submittedName>
        <fullName evidence="1">Uncharacterized protein</fullName>
    </submittedName>
</protein>